<comment type="caution">
    <text evidence="2">The sequence shown here is derived from an EMBL/GenBank/DDBJ whole genome shotgun (WGS) entry which is preliminary data.</text>
</comment>
<dbReference type="InterPro" id="IPR025330">
    <property type="entry name" value="DUF4236"/>
</dbReference>
<organism evidence="2 3">
    <name type="scientific">Cyanobium usitatum str. Tous</name>
    <dbReference type="NCBI Taxonomy" id="2116684"/>
    <lineage>
        <taxon>Bacteria</taxon>
        <taxon>Bacillati</taxon>
        <taxon>Cyanobacteriota</taxon>
        <taxon>Cyanophyceae</taxon>
        <taxon>Synechococcales</taxon>
        <taxon>Prochlorococcaceae</taxon>
        <taxon>Cyanobium</taxon>
    </lineage>
</organism>
<dbReference type="Proteomes" id="UP000243002">
    <property type="component" value="Unassembled WGS sequence"/>
</dbReference>
<accession>A0A2P7MZB7</accession>
<reference evidence="2 3" key="1">
    <citation type="journal article" date="2018" name="Environ. Microbiol.">
        <title>Ecological and genomic features of two widespread freshwater picocyanobacteria.</title>
        <authorList>
            <person name="Cabello-Yeves P.J."/>
            <person name="Picazo A."/>
            <person name="Camacho A."/>
            <person name="Callieri C."/>
            <person name="Rosselli R."/>
            <person name="Roda-Garcia J.J."/>
            <person name="Coutinho F.H."/>
            <person name="Rodriguez-Valera F."/>
        </authorList>
    </citation>
    <scope>NUCLEOTIDE SEQUENCE [LARGE SCALE GENOMIC DNA]</scope>
    <source>
        <strain evidence="2 3">Tous</strain>
    </source>
</reference>
<dbReference type="Pfam" id="PF14020">
    <property type="entry name" value="DUF4236"/>
    <property type="match status" value="1"/>
</dbReference>
<name>A0A2P7MZB7_9CYAN</name>
<gene>
    <name evidence="2" type="ORF">C7K55_03635</name>
</gene>
<keyword evidence="3" id="KW-1185">Reference proteome</keyword>
<evidence type="ECO:0000313" key="2">
    <source>
        <dbReference type="EMBL" id="PSJ06550.1"/>
    </source>
</evidence>
<dbReference type="OrthoDB" id="983149at2"/>
<evidence type="ECO:0000259" key="1">
    <source>
        <dbReference type="Pfam" id="PF14020"/>
    </source>
</evidence>
<protein>
    <submittedName>
        <fullName evidence="2">DUF4236 domain-containing protein</fullName>
    </submittedName>
</protein>
<dbReference type="RefSeq" id="WP_106502056.1">
    <property type="nucleotide sequence ID" value="NZ_PXXO01000003.1"/>
</dbReference>
<sequence>MGFRFRRSARLGPLRFNFSKGGLSSISVGGRGASFNIPMNLNGGARTTVGLPGTGLSWSAEPASGLPNSRRLRSGQLDALKQTLLSVLHQDLFSPGSPGEQLWEQGLVSRLLANGSLPARTTGLLALIETQEAMEAYLQRAQGQDDAKRRAHRCISAVQEALLLIDGQRMLG</sequence>
<feature type="domain" description="DUF4236" evidence="1">
    <location>
        <begin position="3"/>
        <end position="59"/>
    </location>
</feature>
<dbReference type="AlphaFoldDB" id="A0A2P7MZB7"/>
<evidence type="ECO:0000313" key="3">
    <source>
        <dbReference type="Proteomes" id="UP000243002"/>
    </source>
</evidence>
<dbReference type="EMBL" id="PXXO01000003">
    <property type="protein sequence ID" value="PSJ06550.1"/>
    <property type="molecule type" value="Genomic_DNA"/>
</dbReference>
<proteinExistence type="predicted"/>